<dbReference type="PhylomeDB" id="A0A0G4I8Y1"/>
<feature type="domain" description="Methyltransferase FkbM" evidence="3">
    <location>
        <begin position="123"/>
        <end position="299"/>
    </location>
</feature>
<dbReference type="SUPFAM" id="SSF53335">
    <property type="entry name" value="S-adenosyl-L-methionine-dependent methyltransferases"/>
    <property type="match status" value="1"/>
</dbReference>
<dbReference type="InterPro" id="IPR052514">
    <property type="entry name" value="SAM-dependent_MTase"/>
</dbReference>
<dbReference type="InterPro" id="IPR006342">
    <property type="entry name" value="FkbM_mtfrase"/>
</dbReference>
<organism evidence="4">
    <name type="scientific">Chromera velia CCMP2878</name>
    <dbReference type="NCBI Taxonomy" id="1169474"/>
    <lineage>
        <taxon>Eukaryota</taxon>
        <taxon>Sar</taxon>
        <taxon>Alveolata</taxon>
        <taxon>Colpodellida</taxon>
        <taxon>Chromeraceae</taxon>
        <taxon>Chromera</taxon>
    </lineage>
</organism>
<dbReference type="InterPro" id="IPR029063">
    <property type="entry name" value="SAM-dependent_MTases_sf"/>
</dbReference>
<proteinExistence type="predicted"/>
<protein>
    <recommendedName>
        <fullName evidence="3">Methyltransferase FkbM domain-containing protein</fullName>
    </recommendedName>
</protein>
<dbReference type="NCBIfam" id="TIGR01444">
    <property type="entry name" value="fkbM_fam"/>
    <property type="match status" value="1"/>
</dbReference>
<dbReference type="Pfam" id="PF05050">
    <property type="entry name" value="Methyltransf_21"/>
    <property type="match status" value="1"/>
</dbReference>
<accession>A0A0G4I8Y1</accession>
<feature type="compositionally biased region" description="Polar residues" evidence="1">
    <location>
        <begin position="382"/>
        <end position="393"/>
    </location>
</feature>
<dbReference type="Gene3D" id="3.40.50.150">
    <property type="entry name" value="Vaccinia Virus protein VP39"/>
    <property type="match status" value="1"/>
</dbReference>
<evidence type="ECO:0000313" key="4">
    <source>
        <dbReference type="EMBL" id="CEM53580.1"/>
    </source>
</evidence>
<dbReference type="VEuPathDB" id="CryptoDB:Cvel_12087"/>
<feature type="region of interest" description="Disordered" evidence="1">
    <location>
        <begin position="203"/>
        <end position="243"/>
    </location>
</feature>
<dbReference type="EMBL" id="CDMZ01005708">
    <property type="protein sequence ID" value="CEM53580.1"/>
    <property type="molecule type" value="Genomic_DNA"/>
</dbReference>
<dbReference type="PANTHER" id="PTHR34203">
    <property type="entry name" value="METHYLTRANSFERASE, FKBM FAMILY PROTEIN"/>
    <property type="match status" value="1"/>
</dbReference>
<evidence type="ECO:0000256" key="1">
    <source>
        <dbReference type="SAM" id="MobiDB-lite"/>
    </source>
</evidence>
<sequence>MIVGSFLLVLLFACIRAWGAFGWLRDRGGGRVRWKPPEVLLHEMRSQGLYAGVGQPSLSSGNRTETETGGCGFFLVRPARNGLFVLFPFDLFVSNSLFIHGVWSEMLVQLSLLFLPEGGWALDVGANIGAFTVPLAQRAGKKGGVVAFEPFRLTHQVLTTNVALNGLSNVHTFQAAASNTTGRICLPLVDAFSIANLGASSVRSENEGENEAMEADGTSREGSRRKARGSRESGWSHPSSRCEAVGKGEEVDSLMVDSLRFDRVDFVKIDVEGHELSVLQGALRTLMVHRPVVLVETDSAGAGQMFGEMGFDCRKIFNHPYGEGVDRGSPTTFYLPEEYENLLCVPKERPELMERGLAFILGRFQAWKEEIKNKETAKAPQVESTGELTGQTS</sequence>
<evidence type="ECO:0000259" key="3">
    <source>
        <dbReference type="Pfam" id="PF05050"/>
    </source>
</evidence>
<feature type="region of interest" description="Disordered" evidence="1">
    <location>
        <begin position="374"/>
        <end position="393"/>
    </location>
</feature>
<evidence type="ECO:0000256" key="2">
    <source>
        <dbReference type="SAM" id="SignalP"/>
    </source>
</evidence>
<keyword evidence="2" id="KW-0732">Signal</keyword>
<gene>
    <name evidence="4" type="ORF">Cvel_12087</name>
</gene>
<dbReference type="PANTHER" id="PTHR34203:SF15">
    <property type="entry name" value="SLL1173 PROTEIN"/>
    <property type="match status" value="1"/>
</dbReference>
<dbReference type="AlphaFoldDB" id="A0A0G4I8Y1"/>
<feature type="chain" id="PRO_5005192354" description="Methyltransferase FkbM domain-containing protein" evidence="2">
    <location>
        <begin position="20"/>
        <end position="393"/>
    </location>
</feature>
<feature type="signal peptide" evidence="2">
    <location>
        <begin position="1"/>
        <end position="19"/>
    </location>
</feature>
<name>A0A0G4I8Y1_9ALVE</name>
<reference evidence="4" key="1">
    <citation type="submission" date="2014-11" db="EMBL/GenBank/DDBJ databases">
        <authorList>
            <person name="Otto D Thomas"/>
            <person name="Naeem Raeece"/>
        </authorList>
    </citation>
    <scope>NUCLEOTIDE SEQUENCE</scope>
</reference>